<gene>
    <name evidence="2" type="ORF">FRY98_19100</name>
</gene>
<accession>A0A5D0CPS7</accession>
<keyword evidence="1" id="KW-1133">Transmembrane helix</keyword>
<protein>
    <submittedName>
        <fullName evidence="2">Putative holin-like toxin</fullName>
    </submittedName>
</protein>
<name>A0A5D0CPS7_9BACL</name>
<sequence length="38" mass="4148">MPVEVKDALTLMVDFGMFIIGLLTLIVGIIALTQSKKK</sequence>
<keyword evidence="1" id="KW-0812">Transmembrane</keyword>
<feature type="transmembrane region" description="Helical" evidence="1">
    <location>
        <begin position="12"/>
        <end position="32"/>
    </location>
</feature>
<dbReference type="Pfam" id="PF16935">
    <property type="entry name" value="Hol_Tox"/>
    <property type="match status" value="1"/>
</dbReference>
<evidence type="ECO:0000313" key="2">
    <source>
        <dbReference type="EMBL" id="TYA11274.1"/>
    </source>
</evidence>
<proteinExistence type="predicted"/>
<evidence type="ECO:0000313" key="3">
    <source>
        <dbReference type="Proteomes" id="UP000325218"/>
    </source>
</evidence>
<evidence type="ECO:0000256" key="1">
    <source>
        <dbReference type="SAM" id="Phobius"/>
    </source>
</evidence>
<dbReference type="InterPro" id="IPR031616">
    <property type="entry name" value="BsrE-like"/>
</dbReference>
<keyword evidence="3" id="KW-1185">Reference proteome</keyword>
<dbReference type="Proteomes" id="UP000325218">
    <property type="component" value="Unassembled WGS sequence"/>
</dbReference>
<organism evidence="2 3">
    <name type="scientific">Paenibacillus faecis</name>
    <dbReference type="NCBI Taxonomy" id="862114"/>
    <lineage>
        <taxon>Bacteria</taxon>
        <taxon>Bacillati</taxon>
        <taxon>Bacillota</taxon>
        <taxon>Bacilli</taxon>
        <taxon>Bacillales</taxon>
        <taxon>Paenibacillaceae</taxon>
        <taxon>Paenibacillus</taxon>
    </lineage>
</organism>
<dbReference type="AlphaFoldDB" id="A0A5D0CPS7"/>
<comment type="caution">
    <text evidence="2">The sequence shown here is derived from an EMBL/GenBank/DDBJ whole genome shotgun (WGS) entry which is preliminary data.</text>
</comment>
<dbReference type="RefSeq" id="WP_148454939.1">
    <property type="nucleotide sequence ID" value="NZ_VSDO01000004.1"/>
</dbReference>
<keyword evidence="1" id="KW-0472">Membrane</keyword>
<dbReference type="EMBL" id="VSDO01000004">
    <property type="protein sequence ID" value="TYA11274.1"/>
    <property type="molecule type" value="Genomic_DNA"/>
</dbReference>
<reference evidence="2 3" key="1">
    <citation type="submission" date="2019-08" db="EMBL/GenBank/DDBJ databases">
        <title>Genome sequencing of Paenibacillus faecis DSM 23593(T).</title>
        <authorList>
            <person name="Kook J.-K."/>
            <person name="Park S.-N."/>
            <person name="Lim Y.K."/>
        </authorList>
    </citation>
    <scope>NUCLEOTIDE SEQUENCE [LARGE SCALE GENOMIC DNA]</scope>
    <source>
        <strain evidence="2 3">DSM 23593</strain>
    </source>
</reference>